<dbReference type="InterPro" id="IPR051719">
    <property type="entry name" value="CASTOR_mTORC1"/>
</dbReference>
<protein>
    <submittedName>
        <fullName evidence="4">ACT domain-containing protein</fullName>
    </submittedName>
</protein>
<evidence type="ECO:0000313" key="3">
    <source>
        <dbReference type="EMBL" id="RGE64094.1"/>
    </source>
</evidence>
<organism evidence="4 6">
    <name type="scientific">Eisenbergiella massiliensis</name>
    <dbReference type="NCBI Taxonomy" id="1720294"/>
    <lineage>
        <taxon>Bacteria</taxon>
        <taxon>Bacillati</taxon>
        <taxon>Bacillota</taxon>
        <taxon>Clostridia</taxon>
        <taxon>Lachnospirales</taxon>
        <taxon>Lachnospiraceae</taxon>
        <taxon>Eisenbergiella</taxon>
    </lineage>
</organism>
<evidence type="ECO:0000313" key="6">
    <source>
        <dbReference type="Proteomes" id="UP000261166"/>
    </source>
</evidence>
<evidence type="ECO:0000313" key="5">
    <source>
        <dbReference type="Proteomes" id="UP000260812"/>
    </source>
</evidence>
<gene>
    <name evidence="4" type="ORF">DWY69_01915</name>
    <name evidence="3" type="ORF">DXC51_03195</name>
</gene>
<name>A0A3E3J3K6_9FIRM</name>
<dbReference type="PIRSF" id="PIRSF008459">
    <property type="entry name" value="UCP008459"/>
    <property type="match status" value="1"/>
</dbReference>
<dbReference type="InterPro" id="IPR027795">
    <property type="entry name" value="CASTOR_ACT_dom"/>
</dbReference>
<dbReference type="SUPFAM" id="SSF55021">
    <property type="entry name" value="ACT-like"/>
    <property type="match status" value="2"/>
</dbReference>
<dbReference type="PANTHER" id="PTHR31131">
    <property type="entry name" value="CHROMOSOME 1, WHOLE GENOME SHOTGUN SEQUENCE"/>
    <property type="match status" value="1"/>
</dbReference>
<dbReference type="EMBL" id="QVLU01000002">
    <property type="protein sequence ID" value="RGE73872.1"/>
    <property type="molecule type" value="Genomic_DNA"/>
</dbReference>
<dbReference type="PANTHER" id="PTHR31131:SF6">
    <property type="entry name" value="CASTOR ACT DOMAIN-CONTAINING PROTEIN"/>
    <property type="match status" value="1"/>
</dbReference>
<dbReference type="Gene3D" id="3.30.2130.10">
    <property type="entry name" value="VC0802-like"/>
    <property type="match status" value="1"/>
</dbReference>
<sequence>MILKIIDEKFSVCRIGDPAAAVFADTYCFLCKTDEEISLVCPTSSVPGHTLAREDGWRAFRIEGVLDFSLIGILAGISGILAENKIGIFVVSTYNTDYVLTKEESFERAMALLARHGYTVLPDNPSHSTDDNSLRNAEREGVAE</sequence>
<feature type="region of interest" description="Disordered" evidence="1">
    <location>
        <begin position="123"/>
        <end position="144"/>
    </location>
</feature>
<dbReference type="Pfam" id="PF13840">
    <property type="entry name" value="ACT_7"/>
    <property type="match status" value="1"/>
</dbReference>
<feature type="domain" description="CASTOR ACT" evidence="2">
    <location>
        <begin position="54"/>
        <end position="114"/>
    </location>
</feature>
<dbReference type="Proteomes" id="UP000260812">
    <property type="component" value="Unassembled WGS sequence"/>
</dbReference>
<reference evidence="4 6" key="1">
    <citation type="submission" date="2018-08" db="EMBL/GenBank/DDBJ databases">
        <title>A genome reference for cultivated species of the human gut microbiota.</title>
        <authorList>
            <person name="Zou Y."/>
            <person name="Xue W."/>
            <person name="Luo G."/>
        </authorList>
    </citation>
    <scope>NUCLEOTIDE SEQUENCE [LARGE SCALE GENOMIC DNA]</scope>
    <source>
        <strain evidence="4 6">AF26-4BH</strain>
        <strain evidence="3">TF05-5AC</strain>
    </source>
</reference>
<dbReference type="EMBL" id="QVLV01000002">
    <property type="protein sequence ID" value="RGE64094.1"/>
    <property type="molecule type" value="Genomic_DNA"/>
</dbReference>
<feature type="compositionally biased region" description="Basic and acidic residues" evidence="1">
    <location>
        <begin position="128"/>
        <end position="144"/>
    </location>
</feature>
<evidence type="ECO:0000256" key="1">
    <source>
        <dbReference type="SAM" id="MobiDB-lite"/>
    </source>
</evidence>
<dbReference type="RefSeq" id="WP_025489848.1">
    <property type="nucleotide sequence ID" value="NZ_CALBAU010000398.1"/>
</dbReference>
<dbReference type="Proteomes" id="UP000261166">
    <property type="component" value="Unassembled WGS sequence"/>
</dbReference>
<evidence type="ECO:0000259" key="2">
    <source>
        <dbReference type="Pfam" id="PF13840"/>
    </source>
</evidence>
<keyword evidence="5" id="KW-1185">Reference proteome</keyword>
<dbReference type="InterPro" id="IPR016540">
    <property type="entry name" value="UCP008459"/>
</dbReference>
<dbReference type="InterPro" id="IPR045865">
    <property type="entry name" value="ACT-like_dom_sf"/>
</dbReference>
<proteinExistence type="predicted"/>
<evidence type="ECO:0000313" key="4">
    <source>
        <dbReference type="EMBL" id="RGE73872.1"/>
    </source>
</evidence>
<dbReference type="GeneID" id="97985916"/>
<dbReference type="OrthoDB" id="5615858at2"/>
<comment type="caution">
    <text evidence="4">The sequence shown here is derived from an EMBL/GenBank/DDBJ whole genome shotgun (WGS) entry which is preliminary data.</text>
</comment>
<dbReference type="AlphaFoldDB" id="A0A3E3J3K6"/>
<accession>A0A3E3J3K6</accession>